<sequence>MKKSSRPTPRLPPPHTAPPPALPLAPPIAPPATAPSPVQIRHPSPASSTSAGTCALRRHLQGRAERGAAAAGQATRAGAQQQGAKAGRQQGSGAAGLACKLDATGVSAGREASAHGDRPDLVA</sequence>
<feature type="compositionally biased region" description="Low complexity" evidence="1">
    <location>
        <begin position="67"/>
        <end position="94"/>
    </location>
</feature>
<feature type="region of interest" description="Disordered" evidence="1">
    <location>
        <begin position="1"/>
        <end position="94"/>
    </location>
</feature>
<protein>
    <submittedName>
        <fullName evidence="2">Uncharacterized protein</fullName>
    </submittedName>
</protein>
<keyword evidence="3" id="KW-1185">Reference proteome</keyword>
<evidence type="ECO:0000313" key="3">
    <source>
        <dbReference type="Proteomes" id="UP000823388"/>
    </source>
</evidence>
<dbReference type="EMBL" id="CM029050">
    <property type="protein sequence ID" value="KAG2564475.1"/>
    <property type="molecule type" value="Genomic_DNA"/>
</dbReference>
<organism evidence="2 3">
    <name type="scientific">Panicum virgatum</name>
    <name type="common">Blackwell switchgrass</name>
    <dbReference type="NCBI Taxonomy" id="38727"/>
    <lineage>
        <taxon>Eukaryota</taxon>
        <taxon>Viridiplantae</taxon>
        <taxon>Streptophyta</taxon>
        <taxon>Embryophyta</taxon>
        <taxon>Tracheophyta</taxon>
        <taxon>Spermatophyta</taxon>
        <taxon>Magnoliopsida</taxon>
        <taxon>Liliopsida</taxon>
        <taxon>Poales</taxon>
        <taxon>Poaceae</taxon>
        <taxon>PACMAD clade</taxon>
        <taxon>Panicoideae</taxon>
        <taxon>Panicodae</taxon>
        <taxon>Paniceae</taxon>
        <taxon>Panicinae</taxon>
        <taxon>Panicum</taxon>
        <taxon>Panicum sect. Hiantes</taxon>
    </lineage>
</organism>
<proteinExistence type="predicted"/>
<reference evidence="2" key="1">
    <citation type="submission" date="2020-05" db="EMBL/GenBank/DDBJ databases">
        <title>WGS assembly of Panicum virgatum.</title>
        <authorList>
            <person name="Lovell J.T."/>
            <person name="Jenkins J."/>
            <person name="Shu S."/>
            <person name="Juenger T.E."/>
            <person name="Schmutz J."/>
        </authorList>
    </citation>
    <scope>NUCLEOTIDE SEQUENCE</scope>
    <source>
        <strain evidence="2">AP13</strain>
    </source>
</reference>
<feature type="compositionally biased region" description="Pro residues" evidence="1">
    <location>
        <begin position="9"/>
        <end position="34"/>
    </location>
</feature>
<dbReference type="Proteomes" id="UP000823388">
    <property type="component" value="Chromosome 7N"/>
</dbReference>
<evidence type="ECO:0000256" key="1">
    <source>
        <dbReference type="SAM" id="MobiDB-lite"/>
    </source>
</evidence>
<comment type="caution">
    <text evidence="2">The sequence shown here is derived from an EMBL/GenBank/DDBJ whole genome shotgun (WGS) entry which is preliminary data.</text>
</comment>
<evidence type="ECO:0000313" key="2">
    <source>
        <dbReference type="EMBL" id="KAG2564475.1"/>
    </source>
</evidence>
<dbReference type="AlphaFoldDB" id="A0A8T0PTS0"/>
<name>A0A8T0PTS0_PANVG</name>
<gene>
    <name evidence="2" type="ORF">PVAP13_7NG104799</name>
</gene>
<accession>A0A8T0PTS0</accession>